<proteinExistence type="predicted"/>
<gene>
    <name evidence="3" type="ordered locus">BCB4264_A0435</name>
</gene>
<evidence type="ECO:0000256" key="1">
    <source>
        <dbReference type="PROSITE-ProRule" id="PRU10137"/>
    </source>
</evidence>
<sequence>MKYGYARVSTVIQELELLLQVLGNKVCNVIFSAKSIGTKADRPNLMCGLE</sequence>
<dbReference type="InterPro" id="IPR006118">
    <property type="entry name" value="Recombinase_CS"/>
</dbReference>
<dbReference type="HOGENOM" id="CLU_010686_13_5_9"/>
<dbReference type="EMBL" id="CP001176">
    <property type="protein sequence ID" value="ACK60311.1"/>
    <property type="molecule type" value="Genomic_DNA"/>
</dbReference>
<feature type="domain" description="Resolvase/invertase-type recombinase catalytic" evidence="2">
    <location>
        <begin position="1"/>
        <end position="50"/>
    </location>
</feature>
<evidence type="ECO:0000313" key="3">
    <source>
        <dbReference type="EMBL" id="ACK60311.1"/>
    </source>
</evidence>
<accession>B7H7H1</accession>
<dbReference type="Proteomes" id="UP000007096">
    <property type="component" value="Chromosome"/>
</dbReference>
<organism evidence="3 4">
    <name type="scientific">Bacillus cereus (strain B4264)</name>
    <dbReference type="NCBI Taxonomy" id="405532"/>
    <lineage>
        <taxon>Bacteria</taxon>
        <taxon>Bacillati</taxon>
        <taxon>Bacillota</taxon>
        <taxon>Bacilli</taxon>
        <taxon>Bacillales</taxon>
        <taxon>Bacillaceae</taxon>
        <taxon>Bacillus</taxon>
        <taxon>Bacillus cereus group</taxon>
    </lineage>
</organism>
<dbReference type="KEGG" id="bcb:BCB4264_A0435"/>
<evidence type="ECO:0000259" key="2">
    <source>
        <dbReference type="PROSITE" id="PS51736"/>
    </source>
</evidence>
<dbReference type="InterPro" id="IPR006119">
    <property type="entry name" value="Resolv_N"/>
</dbReference>
<dbReference type="AlphaFoldDB" id="B7H7H1"/>
<dbReference type="GO" id="GO:0003677">
    <property type="term" value="F:DNA binding"/>
    <property type="evidence" value="ECO:0007669"/>
    <property type="project" value="InterPro"/>
</dbReference>
<dbReference type="GO" id="GO:0000150">
    <property type="term" value="F:DNA strand exchange activity"/>
    <property type="evidence" value="ECO:0007669"/>
    <property type="project" value="InterPro"/>
</dbReference>
<protein>
    <submittedName>
        <fullName evidence="3">Site-specific recombinase</fullName>
    </submittedName>
</protein>
<name>B7H7H1_BACC4</name>
<dbReference type="PROSITE" id="PS00397">
    <property type="entry name" value="RECOMBINASES_1"/>
    <property type="match status" value="1"/>
</dbReference>
<reference evidence="3 4" key="1">
    <citation type="submission" date="2008-10" db="EMBL/GenBank/DDBJ databases">
        <title>Genome sequence of Bacillus cereus B4264.</title>
        <authorList>
            <person name="Dodson R.J."/>
            <person name="Durkin A.S."/>
            <person name="Rosovitz M.J."/>
            <person name="Rasko D.A."/>
            <person name="Hoffmaster A."/>
            <person name="Ravel J."/>
            <person name="Sutton G."/>
        </authorList>
    </citation>
    <scope>NUCLEOTIDE SEQUENCE [LARGE SCALE GENOMIC DNA]</scope>
    <source>
        <strain evidence="3 4">B4264</strain>
    </source>
</reference>
<feature type="active site" description="O-(5'-phospho-DNA)-serine intermediate" evidence="1">
    <location>
        <position position="9"/>
    </location>
</feature>
<evidence type="ECO:0000313" key="4">
    <source>
        <dbReference type="Proteomes" id="UP000007096"/>
    </source>
</evidence>
<dbReference type="PROSITE" id="PS51736">
    <property type="entry name" value="RECOMBINASES_3"/>
    <property type="match status" value="1"/>
</dbReference>